<dbReference type="EMBL" id="UGGV01000001">
    <property type="protein sequence ID" value="STO23665.1"/>
    <property type="molecule type" value="Genomic_DNA"/>
</dbReference>
<dbReference type="Proteomes" id="UP000254374">
    <property type="component" value="Unassembled WGS sequence"/>
</dbReference>
<keyword evidence="3" id="KW-1185">Reference proteome</keyword>
<organism evidence="2 4">
    <name type="scientific">Fluoribacter gormanii</name>
    <dbReference type="NCBI Taxonomy" id="464"/>
    <lineage>
        <taxon>Bacteria</taxon>
        <taxon>Pseudomonadati</taxon>
        <taxon>Pseudomonadota</taxon>
        <taxon>Gammaproteobacteria</taxon>
        <taxon>Legionellales</taxon>
        <taxon>Legionellaceae</taxon>
        <taxon>Fluoribacter</taxon>
    </lineage>
</organism>
<proteinExistence type="predicted"/>
<dbReference type="AlphaFoldDB" id="A0A377GGK3"/>
<reference evidence="2 4" key="2">
    <citation type="submission" date="2018-06" db="EMBL/GenBank/DDBJ databases">
        <authorList>
            <consortium name="Pathogen Informatics"/>
            <person name="Doyle S."/>
        </authorList>
    </citation>
    <scope>NUCLEOTIDE SEQUENCE [LARGE SCALE GENOMIC DNA]</scope>
    <source>
        <strain evidence="2 4">NCTC11401</strain>
    </source>
</reference>
<gene>
    <name evidence="2" type="ORF">NCTC11401_00465</name>
    <name evidence="1" type="ORF">SAMN05421777_11932</name>
</gene>
<accession>A0A377GGK3</accession>
<sequence length="256" mass="30441">MKNIRILKKKIYRKTINIKKLTSVDIQRYVDALFPIFSEGIIGWSKERFAEDLFFKNSLTHNAITLFIDENHRYIGFNAHQIMKKKINAKTCYISKFYAVVKPEFKKNNLTMVQGFSQLFKFKLFHPFTQFYFIDFIMSPVAYYQLARACAHIHPKPGTEVPKWVKDIIWAMAEEYHVDLINPHHLVGRSEEVVNLSKAEKESLRTIKNQYMEYFIERAGLDGNGVFVLIHVTHYKLVFSLLRLCVHLFHRYRRRI</sequence>
<name>A0A377GGK3_9GAMM</name>
<protein>
    <submittedName>
        <fullName evidence="2">Uncharacterized protein</fullName>
    </submittedName>
</protein>
<reference evidence="1 3" key="1">
    <citation type="submission" date="2017-01" db="EMBL/GenBank/DDBJ databases">
        <authorList>
            <person name="Varghese N."/>
            <person name="Submissions S."/>
        </authorList>
    </citation>
    <scope>NUCLEOTIDE SEQUENCE [LARGE SCALE GENOMIC DNA]</scope>
    <source>
        <strain evidence="1 3">ATCC 33342</strain>
    </source>
</reference>
<evidence type="ECO:0000313" key="2">
    <source>
        <dbReference type="EMBL" id="STO23665.1"/>
    </source>
</evidence>
<evidence type="ECO:0000313" key="1">
    <source>
        <dbReference type="EMBL" id="SIR68608.1"/>
    </source>
</evidence>
<evidence type="ECO:0000313" key="3">
    <source>
        <dbReference type="Proteomes" id="UP000186808"/>
    </source>
</evidence>
<evidence type="ECO:0000313" key="4">
    <source>
        <dbReference type="Proteomes" id="UP000254374"/>
    </source>
</evidence>
<dbReference type="EMBL" id="FTNL01000019">
    <property type="protein sequence ID" value="SIR68608.1"/>
    <property type="molecule type" value="Genomic_DNA"/>
</dbReference>
<dbReference type="RefSeq" id="WP_058468216.1">
    <property type="nucleotide sequence ID" value="NZ_CAAAIX010000018.1"/>
</dbReference>
<dbReference type="Proteomes" id="UP000186808">
    <property type="component" value="Unassembled WGS sequence"/>
</dbReference>